<evidence type="ECO:0000313" key="2">
    <source>
        <dbReference type="EMBL" id="KZE64060.1"/>
    </source>
</evidence>
<keyword evidence="3" id="KW-1185">Reference proteome</keyword>
<dbReference type="AlphaFoldDB" id="A0A165MZN9"/>
<organism evidence="2 3">
    <name type="scientific">Fictibacillus phosphorivorans</name>
    <dbReference type="NCBI Taxonomy" id="1221500"/>
    <lineage>
        <taxon>Bacteria</taxon>
        <taxon>Bacillati</taxon>
        <taxon>Bacillota</taxon>
        <taxon>Bacilli</taxon>
        <taxon>Bacillales</taxon>
        <taxon>Fictibacillaceae</taxon>
        <taxon>Fictibacillus</taxon>
    </lineage>
</organism>
<accession>A0A165MZN9</accession>
<dbReference type="RefSeq" id="WP_066245048.1">
    <property type="nucleotide sequence ID" value="NZ_LRFC01000038.1"/>
</dbReference>
<evidence type="ECO:0000313" key="3">
    <source>
        <dbReference type="Proteomes" id="UP000076567"/>
    </source>
</evidence>
<protein>
    <submittedName>
        <fullName evidence="2">Uncharacterized protein</fullName>
    </submittedName>
</protein>
<keyword evidence="1" id="KW-0472">Membrane</keyword>
<name>A0A165MZN9_9BACL</name>
<keyword evidence="1" id="KW-0812">Transmembrane</keyword>
<feature type="transmembrane region" description="Helical" evidence="1">
    <location>
        <begin position="6"/>
        <end position="24"/>
    </location>
</feature>
<comment type="caution">
    <text evidence="2">The sequence shown here is derived from an EMBL/GenBank/DDBJ whole genome shotgun (WGS) entry which is preliminary data.</text>
</comment>
<dbReference type="OrthoDB" id="2200065at2"/>
<dbReference type="EMBL" id="LRFC01000038">
    <property type="protein sequence ID" value="KZE64060.1"/>
    <property type="molecule type" value="Genomic_DNA"/>
</dbReference>
<evidence type="ECO:0000256" key="1">
    <source>
        <dbReference type="SAM" id="Phobius"/>
    </source>
</evidence>
<reference evidence="3" key="1">
    <citation type="submission" date="2016-01" db="EMBL/GenBank/DDBJ databases">
        <title>Draft genome of Chromobacterium sp. F49.</title>
        <authorList>
            <person name="Hong K.W."/>
        </authorList>
    </citation>
    <scope>NUCLEOTIDE SEQUENCE [LARGE SCALE GENOMIC DNA]</scope>
    <source>
        <strain evidence="3">P7IIIA</strain>
    </source>
</reference>
<keyword evidence="1" id="KW-1133">Transmembrane helix</keyword>
<dbReference type="Proteomes" id="UP000076567">
    <property type="component" value="Unassembled WGS sequence"/>
</dbReference>
<gene>
    <name evidence="2" type="ORF">AWM68_13210</name>
</gene>
<sequence length="149" mass="16977">MNYKKVILGIIAVIVVSLGSYYGVHSYANSKIKKSYAEGFEKNALGDYCKNRTDMVLCVYEAPLFQSYTNLSVTNIKDKVDLIIWVPLYGGNLRSGIIVTDDAAERSYEIEVDQNFKTDDKEYQEILDQNQEAIDVLKSVVKEEWNTEL</sequence>
<proteinExistence type="predicted"/>